<comment type="subcellular location">
    <subcellularLocation>
        <location evidence="10">Cell membrane</location>
    </subcellularLocation>
    <subcellularLocation>
        <location evidence="1">Endomembrane system</location>
        <topology evidence="1">Multi-pass membrane protein</topology>
    </subcellularLocation>
</comment>
<reference evidence="12" key="1">
    <citation type="submission" date="2020-12" db="EMBL/GenBank/DDBJ databases">
        <title>Taurinivorans muris gen. nov., sp. nov., fundamental and realized metabolic niche of a ubiquitous sulfidogenic bacterium in the murine intestine.</title>
        <authorList>
            <person name="Ye H."/>
            <person name="Hanson B.T."/>
            <person name="Loy A."/>
        </authorList>
    </citation>
    <scope>NUCLEOTIDE SEQUENCE</scope>
    <source>
        <strain evidence="12">LT0009</strain>
    </source>
</reference>
<keyword evidence="4 10" id="KW-0479">Metal-binding</keyword>
<keyword evidence="3 10" id="KW-0812">Transmembrane</keyword>
<dbReference type="SUPFAM" id="SSF81665">
    <property type="entry name" value="Calcium ATPase, transmembrane domain M"/>
    <property type="match status" value="1"/>
</dbReference>
<evidence type="ECO:0000256" key="1">
    <source>
        <dbReference type="ARBA" id="ARBA00004127"/>
    </source>
</evidence>
<keyword evidence="8 10" id="KW-1133">Transmembrane helix</keyword>
<dbReference type="InterPro" id="IPR017969">
    <property type="entry name" value="Heavy-metal-associated_CS"/>
</dbReference>
<dbReference type="InterPro" id="IPR023299">
    <property type="entry name" value="ATPase_P-typ_cyto_dom_N"/>
</dbReference>
<dbReference type="CDD" id="cd00371">
    <property type="entry name" value="HMA"/>
    <property type="match status" value="1"/>
</dbReference>
<dbReference type="InterPro" id="IPR027256">
    <property type="entry name" value="P-typ_ATPase_IB"/>
</dbReference>
<dbReference type="InterPro" id="IPR008250">
    <property type="entry name" value="ATPase_P-typ_transduc_dom_A_sf"/>
</dbReference>
<evidence type="ECO:0000313" key="12">
    <source>
        <dbReference type="EMBL" id="UWX05161.1"/>
    </source>
</evidence>
<keyword evidence="5 10" id="KW-0547">Nucleotide-binding</keyword>
<dbReference type="NCBIfam" id="TIGR01525">
    <property type="entry name" value="ATPase-IB_hvy"/>
    <property type="match status" value="1"/>
</dbReference>
<evidence type="ECO:0000256" key="5">
    <source>
        <dbReference type="ARBA" id="ARBA00022741"/>
    </source>
</evidence>
<evidence type="ECO:0000256" key="7">
    <source>
        <dbReference type="ARBA" id="ARBA00022967"/>
    </source>
</evidence>
<dbReference type="Gene3D" id="3.40.1110.10">
    <property type="entry name" value="Calcium-transporting ATPase, cytoplasmic domain N"/>
    <property type="match status" value="1"/>
</dbReference>
<feature type="transmembrane region" description="Helical" evidence="10">
    <location>
        <begin position="385"/>
        <end position="406"/>
    </location>
</feature>
<protein>
    <submittedName>
        <fullName evidence="12">Copper-translocating P-type ATPase</fullName>
    </submittedName>
</protein>
<dbReference type="Pfam" id="PF00122">
    <property type="entry name" value="E1-E2_ATPase"/>
    <property type="match status" value="1"/>
</dbReference>
<dbReference type="PRINTS" id="PR00119">
    <property type="entry name" value="CATATPASE"/>
</dbReference>
<feature type="domain" description="HMA" evidence="11">
    <location>
        <begin position="4"/>
        <end position="76"/>
    </location>
</feature>
<dbReference type="EMBL" id="CP065938">
    <property type="protein sequence ID" value="UWX05161.1"/>
    <property type="molecule type" value="Genomic_DNA"/>
</dbReference>
<keyword evidence="6 10" id="KW-0067">ATP-binding</keyword>
<dbReference type="Proteomes" id="UP001058120">
    <property type="component" value="Chromosome"/>
</dbReference>
<name>A0ABY5Y033_9BACT</name>
<dbReference type="NCBIfam" id="TIGR01494">
    <property type="entry name" value="ATPase_P-type"/>
    <property type="match status" value="1"/>
</dbReference>
<keyword evidence="10" id="KW-1003">Cell membrane</keyword>
<dbReference type="InterPro" id="IPR006121">
    <property type="entry name" value="HMA_dom"/>
</dbReference>
<evidence type="ECO:0000313" key="13">
    <source>
        <dbReference type="Proteomes" id="UP001058120"/>
    </source>
</evidence>
<feature type="transmembrane region" description="Helical" evidence="10">
    <location>
        <begin position="228"/>
        <end position="250"/>
    </location>
</feature>
<dbReference type="SFLD" id="SFLDG00002">
    <property type="entry name" value="C1.7:_P-type_atpase_like"/>
    <property type="match status" value="1"/>
</dbReference>
<dbReference type="InterPro" id="IPR023214">
    <property type="entry name" value="HAD_sf"/>
</dbReference>
<dbReference type="PANTHER" id="PTHR43520">
    <property type="entry name" value="ATP7, ISOFORM B"/>
    <property type="match status" value="1"/>
</dbReference>
<dbReference type="Pfam" id="PF00403">
    <property type="entry name" value="HMA"/>
    <property type="match status" value="1"/>
</dbReference>
<evidence type="ECO:0000256" key="4">
    <source>
        <dbReference type="ARBA" id="ARBA00022723"/>
    </source>
</evidence>
<dbReference type="Gene3D" id="2.70.150.10">
    <property type="entry name" value="Calcium-transporting ATPase, cytoplasmic transduction domain A"/>
    <property type="match status" value="1"/>
</dbReference>
<feature type="transmembrane region" description="Helical" evidence="10">
    <location>
        <begin position="757"/>
        <end position="778"/>
    </location>
</feature>
<evidence type="ECO:0000256" key="8">
    <source>
        <dbReference type="ARBA" id="ARBA00022989"/>
    </source>
</evidence>
<feature type="transmembrane region" description="Helical" evidence="10">
    <location>
        <begin position="412"/>
        <end position="434"/>
    </location>
</feature>
<keyword evidence="9 10" id="KW-0472">Membrane</keyword>
<comment type="similarity">
    <text evidence="2 10">Belongs to the cation transport ATPase (P-type) (TC 3.A.3) family. Type IB subfamily.</text>
</comment>
<dbReference type="InterPro" id="IPR044492">
    <property type="entry name" value="P_typ_ATPase_HD_dom"/>
</dbReference>
<dbReference type="PROSITE" id="PS00154">
    <property type="entry name" value="ATPASE_E1_E2"/>
    <property type="match status" value="1"/>
</dbReference>
<feature type="transmembrane region" description="Helical" evidence="10">
    <location>
        <begin position="106"/>
        <end position="127"/>
    </location>
</feature>
<dbReference type="NCBIfam" id="TIGR01511">
    <property type="entry name" value="ATPase-IB1_Cu"/>
    <property type="match status" value="1"/>
</dbReference>
<dbReference type="InterPro" id="IPR036163">
    <property type="entry name" value="HMA_dom_sf"/>
</dbReference>
<dbReference type="InterPro" id="IPR018303">
    <property type="entry name" value="ATPase_P-typ_P_site"/>
</dbReference>
<dbReference type="CDD" id="cd02094">
    <property type="entry name" value="P-type_ATPase_Cu-like"/>
    <property type="match status" value="1"/>
</dbReference>
<evidence type="ECO:0000256" key="6">
    <source>
        <dbReference type="ARBA" id="ARBA00022840"/>
    </source>
</evidence>
<sequence length="784" mass="85563">MFDSIIKFRLEGMHCSACSARIEKVISKMPEVEKVSVSLASGMAVIRLRENVSKEERSRLIESMAGKIENLGFRVFHIDNSVSAVNLWQEQQESMQKELAEKKRRVLIEILFTLPVFILAMGCHAGWVGISHASADFHTSGKVIFSLSAGLFILIQFICTLIVLWSGRDFYIKGIPSLWHKSPNMDTLVALGTGVAFIVSFYYAIQFFRADFMLKNGETEYALLLKHAVHYLYFESSAVIIALISLGKYLELKAKSRTSLAIKSLMDLSPKTVIRIKENGGQERIGTEHVFPEDTLLIPKGEQIPVDGILVKGESSLDTSAITGEYMPYPVKEGDSLISGSINIGTALTMRAEKTGEDSVLAKIIRLVQEAQSSKAPIAKYADTISLYFVPAILGIALLTFVYWFFMQENFGLAILFTVSVLVVACPCALGLATPMSIMVATGRGAKLGLLIKNGTALELAGKADTVVFDKTGTLTKGKADVSLEYVSPSENPQEIISLAYAMEKNSAHPLAQAFLESFSANESLLPLLENVREKTGRGIYAEHKGKKYVLGNQNFLSEEGITINAEEQNRIDVITEQAKSPLFFAEIDEAKIIALFSIEDSIREASFALIGQLKKQNIRPVLLSGDNKKTVLAVAKKIGIAEESCFYEVLPTEKEACIAKLKEQGHIVAMAGDGINDAPALASAHVGIVMGGGMDIALEAGDIVLLHGIEGLDTALRLSKATMNNIKLSLFWAFCYNIILIPVACGLFYFSHGISFSPMFAGAAMALSSVSVVTNALRLRTFK</sequence>
<dbReference type="InterPro" id="IPR023298">
    <property type="entry name" value="ATPase_P-typ_TM_dom_sf"/>
</dbReference>
<accession>A0ABY5Y033</accession>
<dbReference type="SUPFAM" id="SSF56784">
    <property type="entry name" value="HAD-like"/>
    <property type="match status" value="1"/>
</dbReference>
<evidence type="ECO:0000256" key="10">
    <source>
        <dbReference type="RuleBase" id="RU362081"/>
    </source>
</evidence>
<dbReference type="SUPFAM" id="SSF55008">
    <property type="entry name" value="HMA, heavy metal-associated domain"/>
    <property type="match status" value="1"/>
</dbReference>
<dbReference type="RefSeq" id="WP_334314727.1">
    <property type="nucleotide sequence ID" value="NZ_CP065938.1"/>
</dbReference>
<dbReference type="Pfam" id="PF00702">
    <property type="entry name" value="Hydrolase"/>
    <property type="match status" value="1"/>
</dbReference>
<dbReference type="PROSITE" id="PS50846">
    <property type="entry name" value="HMA_2"/>
    <property type="match status" value="1"/>
</dbReference>
<feature type="transmembrane region" description="Helical" evidence="10">
    <location>
        <begin position="188"/>
        <end position="208"/>
    </location>
</feature>
<dbReference type="InterPro" id="IPR036412">
    <property type="entry name" value="HAD-like_sf"/>
</dbReference>
<dbReference type="Gene3D" id="3.30.70.100">
    <property type="match status" value="1"/>
</dbReference>
<keyword evidence="7" id="KW-1278">Translocase</keyword>
<organism evidence="12 13">
    <name type="scientific">Taurinivorans muris</name>
    <dbReference type="NCBI Taxonomy" id="2787751"/>
    <lineage>
        <taxon>Bacteria</taxon>
        <taxon>Pseudomonadati</taxon>
        <taxon>Thermodesulfobacteriota</taxon>
        <taxon>Desulfovibrionia</taxon>
        <taxon>Desulfovibrionales</taxon>
        <taxon>Desulfovibrionaceae</taxon>
        <taxon>Taurinivorans</taxon>
    </lineage>
</organism>
<evidence type="ECO:0000256" key="2">
    <source>
        <dbReference type="ARBA" id="ARBA00006024"/>
    </source>
</evidence>
<dbReference type="SUPFAM" id="SSF81653">
    <property type="entry name" value="Calcium ATPase, transduction domain A"/>
    <property type="match status" value="1"/>
</dbReference>
<feature type="transmembrane region" description="Helical" evidence="10">
    <location>
        <begin position="147"/>
        <end position="167"/>
    </location>
</feature>
<dbReference type="PROSITE" id="PS01047">
    <property type="entry name" value="HMA_1"/>
    <property type="match status" value="1"/>
</dbReference>
<dbReference type="SFLD" id="SFLDF00027">
    <property type="entry name" value="p-type_atpase"/>
    <property type="match status" value="1"/>
</dbReference>
<evidence type="ECO:0000259" key="11">
    <source>
        <dbReference type="PROSITE" id="PS50846"/>
    </source>
</evidence>
<dbReference type="SFLD" id="SFLDS00003">
    <property type="entry name" value="Haloacid_Dehalogenase"/>
    <property type="match status" value="1"/>
</dbReference>
<evidence type="ECO:0000256" key="9">
    <source>
        <dbReference type="ARBA" id="ARBA00023136"/>
    </source>
</evidence>
<feature type="transmembrane region" description="Helical" evidence="10">
    <location>
        <begin position="731"/>
        <end position="751"/>
    </location>
</feature>
<dbReference type="Gene3D" id="3.40.50.1000">
    <property type="entry name" value="HAD superfamily/HAD-like"/>
    <property type="match status" value="1"/>
</dbReference>
<proteinExistence type="inferred from homology"/>
<dbReference type="PANTHER" id="PTHR43520:SF8">
    <property type="entry name" value="P-TYPE CU(+) TRANSPORTER"/>
    <property type="match status" value="1"/>
</dbReference>
<dbReference type="InterPro" id="IPR059000">
    <property type="entry name" value="ATPase_P-type_domA"/>
</dbReference>
<evidence type="ECO:0000256" key="3">
    <source>
        <dbReference type="ARBA" id="ARBA00022692"/>
    </source>
</evidence>
<dbReference type="InterPro" id="IPR001757">
    <property type="entry name" value="P_typ_ATPase"/>
</dbReference>
<keyword evidence="13" id="KW-1185">Reference proteome</keyword>
<gene>
    <name evidence="12" type="ORF">JBF11_06720</name>
</gene>